<gene>
    <name evidence="3" type="ORF">Din_032609</name>
</gene>
<evidence type="ECO:0000313" key="3">
    <source>
        <dbReference type="EMBL" id="MPA63168.1"/>
    </source>
</evidence>
<feature type="signal peptide" evidence="2">
    <location>
        <begin position="1"/>
        <end position="23"/>
    </location>
</feature>
<accession>A0A5B7B4U4</accession>
<reference evidence="3" key="1">
    <citation type="submission" date="2019-08" db="EMBL/GenBank/DDBJ databases">
        <title>Reference gene set and small RNA set construction with multiple tissues from Davidia involucrata Baill.</title>
        <authorList>
            <person name="Yang H."/>
            <person name="Zhou C."/>
            <person name="Li G."/>
            <person name="Wang J."/>
            <person name="Gao P."/>
            <person name="Wang M."/>
            <person name="Wang R."/>
            <person name="Zhao Y."/>
        </authorList>
    </citation>
    <scope>NUCLEOTIDE SEQUENCE</scope>
    <source>
        <tissue evidence="3">Mixed with DoveR01_LX</tissue>
    </source>
</reference>
<feature type="region of interest" description="Disordered" evidence="1">
    <location>
        <begin position="249"/>
        <end position="270"/>
    </location>
</feature>
<dbReference type="PANTHER" id="PTHR47372:SF33">
    <property type="entry name" value="LATE EMBRYOGENESIS ABUNDANT (LEA) PROTEIN-RELATED"/>
    <property type="match status" value="1"/>
</dbReference>
<evidence type="ECO:0000256" key="1">
    <source>
        <dbReference type="SAM" id="MobiDB-lite"/>
    </source>
</evidence>
<dbReference type="AlphaFoldDB" id="A0A5B7B4U4"/>
<keyword evidence="2" id="KW-0732">Signal</keyword>
<proteinExistence type="predicted"/>
<evidence type="ECO:0008006" key="4">
    <source>
        <dbReference type="Google" id="ProtNLM"/>
    </source>
</evidence>
<organism evidence="3">
    <name type="scientific">Davidia involucrata</name>
    <name type="common">Dove tree</name>
    <dbReference type="NCBI Taxonomy" id="16924"/>
    <lineage>
        <taxon>Eukaryota</taxon>
        <taxon>Viridiplantae</taxon>
        <taxon>Streptophyta</taxon>
        <taxon>Embryophyta</taxon>
        <taxon>Tracheophyta</taxon>
        <taxon>Spermatophyta</taxon>
        <taxon>Magnoliopsida</taxon>
        <taxon>eudicotyledons</taxon>
        <taxon>Gunneridae</taxon>
        <taxon>Pentapetalae</taxon>
        <taxon>asterids</taxon>
        <taxon>Cornales</taxon>
        <taxon>Nyssaceae</taxon>
        <taxon>Davidia</taxon>
    </lineage>
</organism>
<feature type="chain" id="PRO_5023137164" description="Late embryogenesis abundant protein D-29" evidence="2">
    <location>
        <begin position="24"/>
        <end position="270"/>
    </location>
</feature>
<evidence type="ECO:0000256" key="2">
    <source>
        <dbReference type="SAM" id="SignalP"/>
    </source>
</evidence>
<sequence>MAIRIRALLVLLVWVAAVEVCWGWGEDAVDHMNLAAGNMKDKAQEAKQGATEFMEDAKEKTDSWADWAYGKFSEGFGFKQDEAKETGQRMMMDKTGDAASKATDTVNEVSKYATHKAAEKMGDAKEYASNVAFDAKETMAQGKDKAYDAYGMASDKTKEMASEYKVGDAKDTAYDAYKGAKDKVGETYKSAKESMNKGAKEMASEYKVGDAKDGAYGAYKGAKDKVGETYMSSKETMTDQAKEKYEAAKEKASQAAGDVGAKIKKGTAEL</sequence>
<dbReference type="EMBL" id="GHES01032609">
    <property type="protein sequence ID" value="MPA63168.1"/>
    <property type="molecule type" value="Transcribed_RNA"/>
</dbReference>
<name>A0A5B7B4U4_DAVIN</name>
<protein>
    <recommendedName>
        <fullName evidence="4">Late embryogenesis abundant protein D-29</fullName>
    </recommendedName>
</protein>
<dbReference type="PANTHER" id="PTHR47372">
    <property type="entry name" value="DAUER UP-REGULATED-RELATED"/>
    <property type="match status" value="1"/>
</dbReference>